<name>A0A2A2KA77_9BILA</name>
<accession>A0A2A2KA77</accession>
<dbReference type="Proteomes" id="UP000218231">
    <property type="component" value="Unassembled WGS sequence"/>
</dbReference>
<protein>
    <submittedName>
        <fullName evidence="1">Uncharacterized protein</fullName>
    </submittedName>
</protein>
<evidence type="ECO:0000313" key="2">
    <source>
        <dbReference type="Proteomes" id="UP000218231"/>
    </source>
</evidence>
<sequence>MPSVPRLEAERRARAILAPDQAGVMPGGQEVRRARIGGRRDRRLGVEHVLHVQEEGELVVDLHRAVQIDVDERADVAEGFVLRRRTRVQIAVRAIERQALVFRHRLDAADVERRRRQRVIAEVQRVLPVAAPRRRAVARRQVVRAHRAGIMLHTRRGDEVVLDDVRRFDAAGELDPIAQRHGRRRREIDARGQRIVRVHIRHVDDEDTRQRVREQRIDRVGRVHRIALADPGHRGLRRGEAQPAHRLEDHAAGEAARDFRLEVGVACKAAAQIVVEVIGVAVRRARRRRAGAAVLQNEVTRRGRRHEARILAARTRFGEGRRAEALGIGATDRQFLDRRELDTDLRREMAEAFRIMVVATRHVQLDLVEDRRIGFKIGGRHGVRPERRGGRQAVGVQRGILVVVLQRLATHLPADGELERTARQVGEACGQRRIQRRLGRERRRHLVGRDRVAHRRAVLRRVDEIVRPRVDRLGEARDVDQAALRQLNLVACVHALDTPVVTAVAEIAVQACGGAVHLVLAIAAAGDVAEQIIDARRAVGRVVGERCRIGVVRIELAVRRGRAIGARRADVHRQDDAGVVRRDRRCAAERLRVADRRGRAVNADITAAVAASDIAFDVVGDANADAALQRVALLQRLNLAIQVDQVVLAAGALRRTGGDGERVARAIGQAQRVVARGQRGADLAGERVVEVGLADARDIGGRHVDGQRLVGRVIVQSADRGQVLRVVRESAAVVRNTAVALIFAVQVDVETLAVIIAIAQRSR</sequence>
<proteinExistence type="predicted"/>
<comment type="caution">
    <text evidence="1">The sequence shown here is derived from an EMBL/GenBank/DDBJ whole genome shotgun (WGS) entry which is preliminary data.</text>
</comment>
<gene>
    <name evidence="1" type="ORF">WR25_23845</name>
</gene>
<dbReference type="EMBL" id="LIAE01009205">
    <property type="protein sequence ID" value="PAV70831.1"/>
    <property type="molecule type" value="Genomic_DNA"/>
</dbReference>
<organism evidence="1 2">
    <name type="scientific">Diploscapter pachys</name>
    <dbReference type="NCBI Taxonomy" id="2018661"/>
    <lineage>
        <taxon>Eukaryota</taxon>
        <taxon>Metazoa</taxon>
        <taxon>Ecdysozoa</taxon>
        <taxon>Nematoda</taxon>
        <taxon>Chromadorea</taxon>
        <taxon>Rhabditida</taxon>
        <taxon>Rhabditina</taxon>
        <taxon>Rhabditomorpha</taxon>
        <taxon>Rhabditoidea</taxon>
        <taxon>Rhabditidae</taxon>
        <taxon>Diploscapter</taxon>
    </lineage>
</organism>
<dbReference type="AlphaFoldDB" id="A0A2A2KA77"/>
<evidence type="ECO:0000313" key="1">
    <source>
        <dbReference type="EMBL" id="PAV70831.1"/>
    </source>
</evidence>
<reference evidence="1 2" key="1">
    <citation type="journal article" date="2017" name="Curr. Biol.">
        <title>Genome architecture and evolution of a unichromosomal asexual nematode.</title>
        <authorList>
            <person name="Fradin H."/>
            <person name="Zegar C."/>
            <person name="Gutwein M."/>
            <person name="Lucas J."/>
            <person name="Kovtun M."/>
            <person name="Corcoran D."/>
            <person name="Baugh L.R."/>
            <person name="Kiontke K."/>
            <person name="Gunsalus K."/>
            <person name="Fitch D.H."/>
            <person name="Piano F."/>
        </authorList>
    </citation>
    <scope>NUCLEOTIDE SEQUENCE [LARGE SCALE GENOMIC DNA]</scope>
    <source>
        <strain evidence="1">PF1309</strain>
    </source>
</reference>
<keyword evidence="2" id="KW-1185">Reference proteome</keyword>